<gene>
    <name evidence="1" type="ORF">GGQ98_001471</name>
</gene>
<evidence type="ECO:0000313" key="2">
    <source>
        <dbReference type="Proteomes" id="UP000566324"/>
    </source>
</evidence>
<dbReference type="AlphaFoldDB" id="A0A7W7B0M2"/>
<reference evidence="1 2" key="1">
    <citation type="submission" date="2020-08" db="EMBL/GenBank/DDBJ databases">
        <title>Genomic Encyclopedia of Type Strains, Phase IV (KMG-IV): sequencing the most valuable type-strain genomes for metagenomic binning, comparative biology and taxonomic classification.</title>
        <authorList>
            <person name="Goeker M."/>
        </authorList>
    </citation>
    <scope>NUCLEOTIDE SEQUENCE [LARGE SCALE GENOMIC DNA]</scope>
    <source>
        <strain evidence="1 2">DSM 17328</strain>
    </source>
</reference>
<accession>A0A7W7B0M2</accession>
<comment type="caution">
    <text evidence="1">The sequence shown here is derived from an EMBL/GenBank/DDBJ whole genome shotgun (WGS) entry which is preliminary data.</text>
</comment>
<keyword evidence="2" id="KW-1185">Reference proteome</keyword>
<dbReference type="Proteomes" id="UP000566324">
    <property type="component" value="Unassembled WGS sequence"/>
</dbReference>
<organism evidence="1 2">
    <name type="scientific">Sphingosinicella soli</name>
    <dbReference type="NCBI Taxonomy" id="333708"/>
    <lineage>
        <taxon>Bacteria</taxon>
        <taxon>Pseudomonadati</taxon>
        <taxon>Pseudomonadota</taxon>
        <taxon>Alphaproteobacteria</taxon>
        <taxon>Sphingomonadales</taxon>
        <taxon>Sphingosinicellaceae</taxon>
        <taxon>Sphingosinicella</taxon>
    </lineage>
</organism>
<protein>
    <submittedName>
        <fullName evidence="1">Uncharacterized protein</fullName>
    </submittedName>
</protein>
<proteinExistence type="predicted"/>
<name>A0A7W7B0M2_9SPHN</name>
<sequence length="29" mass="3328">MQTAPSAPETSDWNFSYDLTLSYRLQTTC</sequence>
<evidence type="ECO:0000313" key="1">
    <source>
        <dbReference type="EMBL" id="MBB4631855.1"/>
    </source>
</evidence>
<dbReference type="EMBL" id="JACHNZ010000014">
    <property type="protein sequence ID" value="MBB4631855.1"/>
    <property type="molecule type" value="Genomic_DNA"/>
</dbReference>